<dbReference type="PANTHER" id="PTHR13510">
    <property type="entry name" value="FYVE-FINGER-CONTAINING RAB5 EFFECTOR PROTEIN RABENOSYN-5-RELATED"/>
    <property type="match status" value="1"/>
</dbReference>
<dbReference type="AlphaFoldDB" id="A0A6G0XLR6"/>
<keyword evidence="7" id="KW-1185">Reference proteome</keyword>
<dbReference type="InterPro" id="IPR011011">
    <property type="entry name" value="Znf_FYVE_PHD"/>
</dbReference>
<protein>
    <recommendedName>
        <fullName evidence="5">FYVE-type domain-containing protein</fullName>
    </recommendedName>
</protein>
<gene>
    <name evidence="6" type="ORF">Ae201684_003501</name>
</gene>
<dbReference type="PROSITE" id="PS50178">
    <property type="entry name" value="ZF_FYVE"/>
    <property type="match status" value="1"/>
</dbReference>
<accession>A0A6G0XLR6</accession>
<dbReference type="SUPFAM" id="SSF57903">
    <property type="entry name" value="FYVE/PHD zinc finger"/>
    <property type="match status" value="1"/>
</dbReference>
<dbReference type="InterPro" id="IPR013083">
    <property type="entry name" value="Znf_RING/FYVE/PHD"/>
</dbReference>
<dbReference type="SMART" id="SM00064">
    <property type="entry name" value="FYVE"/>
    <property type="match status" value="1"/>
</dbReference>
<keyword evidence="1" id="KW-0479">Metal-binding</keyword>
<evidence type="ECO:0000256" key="4">
    <source>
        <dbReference type="PROSITE-ProRule" id="PRU00091"/>
    </source>
</evidence>
<dbReference type="InterPro" id="IPR000306">
    <property type="entry name" value="Znf_FYVE"/>
</dbReference>
<name>A0A6G0XLR6_9STRA</name>
<dbReference type="InterPro" id="IPR023393">
    <property type="entry name" value="START-like_dom_sf"/>
</dbReference>
<keyword evidence="3" id="KW-0862">Zinc</keyword>
<dbReference type="InterPro" id="IPR017455">
    <property type="entry name" value="Znf_FYVE-rel"/>
</dbReference>
<comment type="caution">
    <text evidence="6">The sequence shown here is derived from an EMBL/GenBank/DDBJ whole genome shotgun (WGS) entry which is preliminary data.</text>
</comment>
<organism evidence="6 7">
    <name type="scientific">Aphanomyces euteiches</name>
    <dbReference type="NCBI Taxonomy" id="100861"/>
    <lineage>
        <taxon>Eukaryota</taxon>
        <taxon>Sar</taxon>
        <taxon>Stramenopiles</taxon>
        <taxon>Oomycota</taxon>
        <taxon>Saprolegniomycetes</taxon>
        <taxon>Saprolegniales</taxon>
        <taxon>Verrucalvaceae</taxon>
        <taxon>Aphanomyces</taxon>
    </lineage>
</organism>
<evidence type="ECO:0000259" key="5">
    <source>
        <dbReference type="PROSITE" id="PS50178"/>
    </source>
</evidence>
<dbReference type="VEuPathDB" id="FungiDB:AeMF1_004134"/>
<dbReference type="Gene3D" id="3.30.40.10">
    <property type="entry name" value="Zinc/RING finger domain, C3HC4 (zinc finger)"/>
    <property type="match status" value="1"/>
</dbReference>
<dbReference type="Proteomes" id="UP000481153">
    <property type="component" value="Unassembled WGS sequence"/>
</dbReference>
<dbReference type="Pfam" id="PF01363">
    <property type="entry name" value="FYVE"/>
    <property type="match status" value="1"/>
</dbReference>
<evidence type="ECO:0000256" key="2">
    <source>
        <dbReference type="ARBA" id="ARBA00022771"/>
    </source>
</evidence>
<dbReference type="InterPro" id="IPR052727">
    <property type="entry name" value="Rab4/Rab5_effector"/>
</dbReference>
<dbReference type="EMBL" id="VJMJ01000037">
    <property type="protein sequence ID" value="KAF0741394.1"/>
    <property type="molecule type" value="Genomic_DNA"/>
</dbReference>
<evidence type="ECO:0000256" key="1">
    <source>
        <dbReference type="ARBA" id="ARBA00022723"/>
    </source>
</evidence>
<dbReference type="GO" id="GO:0008270">
    <property type="term" value="F:zinc ion binding"/>
    <property type="evidence" value="ECO:0007669"/>
    <property type="project" value="UniProtKB-KW"/>
</dbReference>
<sequence>MPPRHPLWELSFDVPQLHSTEKLRLISMAQSICRQTVGNAMKMQEAPIKTSVKNRRTQRIARICQGRDTVDPSLEGMCAFTQVSSTIEEIADFFHLNSPDKVETFVAVTGQRLLDHRKIYTLLERNTPPRSTGGQTVNPLHYIGIDWMATKSPLFFADRDMCYIECHDEFEFYDTASDVKRRGFVRAMNSINLKCVPSLKHSLNITRSHIYRSGYVFFETDDPDTLDFFCVIVQKPDGLRHPNLLAMQRHCARSLNVEEYLQARRMNAYLHRGIFESVVNYQCKDATASCMRCQKKFGFFFSKKHCRICGLVVCSSCSKRWDLELRNSIKALVRVCKTCFDGGSFSNNHNPSTSQVFNMKTPFAVSPTMTRRRTEPLKSTSDEQDLDELSDLTLIEGHRAQFRQGIFSFRSNAMSILYSSKESSFSPYPDSMDDVSMACHPRNGSF</sequence>
<feature type="domain" description="FYVE-type" evidence="5">
    <location>
        <begin position="284"/>
        <end position="344"/>
    </location>
</feature>
<keyword evidence="2 4" id="KW-0863">Zinc-finger</keyword>
<dbReference type="CDD" id="cd00065">
    <property type="entry name" value="FYVE_like_SF"/>
    <property type="match status" value="1"/>
</dbReference>
<evidence type="ECO:0000256" key="3">
    <source>
        <dbReference type="ARBA" id="ARBA00022833"/>
    </source>
</evidence>
<dbReference type="PANTHER" id="PTHR13510:SF44">
    <property type="entry name" value="RABENOSYN-5"/>
    <property type="match status" value="1"/>
</dbReference>
<evidence type="ECO:0000313" key="7">
    <source>
        <dbReference type="Proteomes" id="UP000481153"/>
    </source>
</evidence>
<dbReference type="Gene3D" id="3.30.530.20">
    <property type="match status" value="1"/>
</dbReference>
<proteinExistence type="predicted"/>
<reference evidence="6 7" key="1">
    <citation type="submission" date="2019-07" db="EMBL/GenBank/DDBJ databases">
        <title>Genomics analysis of Aphanomyces spp. identifies a new class of oomycete effector associated with host adaptation.</title>
        <authorList>
            <person name="Gaulin E."/>
        </authorList>
    </citation>
    <scope>NUCLEOTIDE SEQUENCE [LARGE SCALE GENOMIC DNA]</scope>
    <source>
        <strain evidence="6 7">ATCC 201684</strain>
    </source>
</reference>
<evidence type="ECO:0000313" key="6">
    <source>
        <dbReference type="EMBL" id="KAF0741394.1"/>
    </source>
</evidence>